<keyword evidence="8" id="KW-0132">Cell division</keyword>
<keyword evidence="9" id="KW-0493">Microtubule</keyword>
<keyword evidence="13" id="KW-0206">Cytoskeleton</keyword>
<protein>
    <recommendedName>
        <fullName evidence="5">DASH complex subunit DAD2</fullName>
    </recommendedName>
    <alternativeName>
        <fullName evidence="17">Outer kinetochore protein DAD2</fullName>
    </alternativeName>
</protein>
<evidence type="ECO:0000256" key="18">
    <source>
        <dbReference type="SAM" id="Coils"/>
    </source>
</evidence>
<comment type="subcellular location">
    <subcellularLocation>
        <location evidence="3">Chromosome</location>
        <location evidence="3">Centromere</location>
        <location evidence="3">Kinetochore</location>
    </subcellularLocation>
    <subcellularLocation>
        <location evidence="2">Cytoplasm</location>
        <location evidence="2">Cytoskeleton</location>
        <location evidence="2">Spindle</location>
    </subcellularLocation>
    <subcellularLocation>
        <location evidence="1">Nucleus</location>
    </subcellularLocation>
</comment>
<dbReference type="RefSeq" id="XP_001732819.1">
    <property type="nucleotide sequence ID" value="XM_001732767.1"/>
</dbReference>
<dbReference type="GeneID" id="5857125"/>
<gene>
    <name evidence="19" type="ORF">MGL_0594</name>
</gene>
<keyword evidence="15" id="KW-0131">Cell cycle</keyword>
<dbReference type="STRING" id="425265.A8PR38"/>
<keyword evidence="18" id="KW-0175">Coiled coil</keyword>
<keyword evidence="11" id="KW-0159">Chromosome partition</keyword>
<evidence type="ECO:0000256" key="13">
    <source>
        <dbReference type="ARBA" id="ARBA00023212"/>
    </source>
</evidence>
<dbReference type="Pfam" id="PF08654">
    <property type="entry name" value="DASH_Dad2"/>
    <property type="match status" value="1"/>
</dbReference>
<dbReference type="GO" id="GO:0044732">
    <property type="term" value="C:mitotic spindle pole body"/>
    <property type="evidence" value="ECO:0007669"/>
    <property type="project" value="TreeGrafter"/>
</dbReference>
<keyword evidence="16" id="KW-0137">Centromere</keyword>
<evidence type="ECO:0000313" key="19">
    <source>
        <dbReference type="EMBL" id="EDP45605.1"/>
    </source>
</evidence>
<dbReference type="GO" id="GO:0051301">
    <property type="term" value="P:cell division"/>
    <property type="evidence" value="ECO:0007669"/>
    <property type="project" value="UniProtKB-KW"/>
</dbReference>
<evidence type="ECO:0000256" key="14">
    <source>
        <dbReference type="ARBA" id="ARBA00023242"/>
    </source>
</evidence>
<keyword evidence="12" id="KW-0995">Kinetochore</keyword>
<keyword evidence="14" id="KW-0539">Nucleus</keyword>
<dbReference type="PANTHER" id="PTHR28036">
    <property type="entry name" value="DASH COMPLEX SUBUNIT DAD2"/>
    <property type="match status" value="1"/>
</dbReference>
<name>A8PR38_MALGO</name>
<comment type="similarity">
    <text evidence="4">Belongs to the DASH complex DAD2 family.</text>
</comment>
<evidence type="ECO:0000256" key="11">
    <source>
        <dbReference type="ARBA" id="ARBA00022829"/>
    </source>
</evidence>
<dbReference type="GO" id="GO:0000278">
    <property type="term" value="P:mitotic cell cycle"/>
    <property type="evidence" value="ECO:0007669"/>
    <property type="project" value="InterPro"/>
</dbReference>
<keyword evidence="7" id="KW-0963">Cytoplasm</keyword>
<proteinExistence type="inferred from homology"/>
<dbReference type="GO" id="GO:0008608">
    <property type="term" value="P:attachment of spindle microtubules to kinetochore"/>
    <property type="evidence" value="ECO:0007669"/>
    <property type="project" value="TreeGrafter"/>
</dbReference>
<keyword evidence="6" id="KW-0158">Chromosome</keyword>
<dbReference type="GO" id="GO:1990023">
    <property type="term" value="C:mitotic spindle midzone"/>
    <property type="evidence" value="ECO:0007669"/>
    <property type="project" value="TreeGrafter"/>
</dbReference>
<dbReference type="VEuPathDB" id="FungiDB:MGL_0594"/>
<dbReference type="GO" id="GO:0042729">
    <property type="term" value="C:DASH complex"/>
    <property type="evidence" value="ECO:0007669"/>
    <property type="project" value="InterPro"/>
</dbReference>
<evidence type="ECO:0000256" key="17">
    <source>
        <dbReference type="ARBA" id="ARBA00030568"/>
    </source>
</evidence>
<feature type="coiled-coil region" evidence="18">
    <location>
        <begin position="31"/>
        <end position="58"/>
    </location>
</feature>
<evidence type="ECO:0000256" key="2">
    <source>
        <dbReference type="ARBA" id="ARBA00004186"/>
    </source>
</evidence>
<dbReference type="EMBL" id="AAYY01000001">
    <property type="protein sequence ID" value="EDP45605.1"/>
    <property type="molecule type" value="Genomic_DNA"/>
</dbReference>
<keyword evidence="10" id="KW-0498">Mitosis</keyword>
<evidence type="ECO:0000256" key="16">
    <source>
        <dbReference type="ARBA" id="ARBA00023328"/>
    </source>
</evidence>
<evidence type="ECO:0000256" key="4">
    <source>
        <dbReference type="ARBA" id="ARBA00005501"/>
    </source>
</evidence>
<evidence type="ECO:0000256" key="5">
    <source>
        <dbReference type="ARBA" id="ARBA00020260"/>
    </source>
</evidence>
<dbReference type="KEGG" id="mgl:MGL_0594"/>
<evidence type="ECO:0000256" key="12">
    <source>
        <dbReference type="ARBA" id="ARBA00022838"/>
    </source>
</evidence>
<evidence type="ECO:0000256" key="7">
    <source>
        <dbReference type="ARBA" id="ARBA00022490"/>
    </source>
</evidence>
<evidence type="ECO:0000256" key="6">
    <source>
        <dbReference type="ARBA" id="ARBA00022454"/>
    </source>
</evidence>
<dbReference type="Proteomes" id="UP000008837">
    <property type="component" value="Unassembled WGS sequence"/>
</dbReference>
<dbReference type="InterPro" id="IPR013963">
    <property type="entry name" value="DASH_Dad2"/>
</dbReference>
<comment type="caution">
    <text evidence="19">The sequence shown here is derived from an EMBL/GenBank/DDBJ whole genome shotgun (WGS) entry which is preliminary data.</text>
</comment>
<dbReference type="PANTHER" id="PTHR28036:SF1">
    <property type="entry name" value="DASH COMPLEX SUBUNIT DAD2"/>
    <property type="match status" value="1"/>
</dbReference>
<evidence type="ECO:0000256" key="9">
    <source>
        <dbReference type="ARBA" id="ARBA00022701"/>
    </source>
</evidence>
<evidence type="ECO:0000256" key="3">
    <source>
        <dbReference type="ARBA" id="ARBA00004629"/>
    </source>
</evidence>
<sequence>MVGSSQRMSLARSRMSVAPVSGGVAARLSVKQAELQALQQLRVESAQLTQELEKLSERIDTLVIGGQSVASVMDSWQGVFRAIQIAQGALFAAQSAMLQRREVEKAHVEHENVPAEDPISTLGTRTIPDTLVRIPIQPPSTSS</sequence>
<evidence type="ECO:0000256" key="8">
    <source>
        <dbReference type="ARBA" id="ARBA00022618"/>
    </source>
</evidence>
<evidence type="ECO:0000313" key="20">
    <source>
        <dbReference type="Proteomes" id="UP000008837"/>
    </source>
</evidence>
<dbReference type="AlphaFoldDB" id="A8PR38"/>
<dbReference type="InParanoid" id="A8PR38"/>
<accession>A8PR38</accession>
<evidence type="ECO:0000256" key="10">
    <source>
        <dbReference type="ARBA" id="ARBA00022776"/>
    </source>
</evidence>
<dbReference type="OrthoDB" id="3230169at2759"/>
<dbReference type="GO" id="GO:0005874">
    <property type="term" value="C:microtubule"/>
    <property type="evidence" value="ECO:0007669"/>
    <property type="project" value="UniProtKB-KW"/>
</dbReference>
<organism evidence="19 20">
    <name type="scientific">Malassezia globosa (strain ATCC MYA-4612 / CBS 7966)</name>
    <name type="common">Dandruff-associated fungus</name>
    <dbReference type="NCBI Taxonomy" id="425265"/>
    <lineage>
        <taxon>Eukaryota</taxon>
        <taxon>Fungi</taxon>
        <taxon>Dikarya</taxon>
        <taxon>Basidiomycota</taxon>
        <taxon>Ustilaginomycotina</taxon>
        <taxon>Malasseziomycetes</taxon>
        <taxon>Malasseziales</taxon>
        <taxon>Malasseziaceae</taxon>
        <taxon>Malassezia</taxon>
    </lineage>
</organism>
<evidence type="ECO:0000256" key="15">
    <source>
        <dbReference type="ARBA" id="ARBA00023306"/>
    </source>
</evidence>
<keyword evidence="20" id="KW-1185">Reference proteome</keyword>
<reference evidence="19 20" key="1">
    <citation type="journal article" date="2007" name="Proc. Natl. Acad. Sci. U.S.A.">
        <title>Dandruff-associated Malassezia genomes reveal convergent and divergent virulence traits shared with plant and human fungal pathogens.</title>
        <authorList>
            <person name="Xu J."/>
            <person name="Saunders C.W."/>
            <person name="Hu P."/>
            <person name="Grant R.A."/>
            <person name="Boekhout T."/>
            <person name="Kuramae E.E."/>
            <person name="Kronstad J.W."/>
            <person name="Deangelis Y.M."/>
            <person name="Reeder N.L."/>
            <person name="Johnstone K.R."/>
            <person name="Leland M."/>
            <person name="Fieno A.M."/>
            <person name="Begley W.M."/>
            <person name="Sun Y."/>
            <person name="Lacey M.P."/>
            <person name="Chaudhary T."/>
            <person name="Keough T."/>
            <person name="Chu L."/>
            <person name="Sears R."/>
            <person name="Yuan B."/>
            <person name="Dawson T.L.Jr."/>
        </authorList>
    </citation>
    <scope>NUCLEOTIDE SEQUENCE [LARGE SCALE GENOMIC DNA]</scope>
    <source>
        <strain evidence="20">ATCC MYA-4612 / CBS 7966</strain>
    </source>
</reference>
<evidence type="ECO:0000256" key="1">
    <source>
        <dbReference type="ARBA" id="ARBA00004123"/>
    </source>
</evidence>